<name>A0A6P6XTF3_DERPT</name>
<dbReference type="OrthoDB" id="10663203at2759"/>
<sequence length="311" mass="34886">MMDGTNVKRVFLSHHQQQQKLPTIWTSKIWPYWQQNFQSSSTTKNIDNIIIDDKNVNHHHDEQTAGVIKLIGSFLIGILFLSLVAIAVFIRVETNKSSTIMIMDTAASSSSSSKTTTTMTSNRNKNSMIENNSKIKNNNNKNERNHQNVNNNGAIILASLLSSSPSRLSSSSPSNVEPNPTTLQMVNSLLMEDVDSFNNNKINNSKKREIQPPTTIETIEKRKINETNPILYSEAKYLPSSTINLAEQKNPNEMINNNNKSTTLQSIVIPTQRIIIEMDIKVTKPIITQNNNNNNDDSDNVNDDDNNNSSS</sequence>
<evidence type="ECO:0000256" key="1">
    <source>
        <dbReference type="SAM" id="MobiDB-lite"/>
    </source>
</evidence>
<evidence type="ECO:0000313" key="4">
    <source>
        <dbReference type="RefSeq" id="XP_027196183.1"/>
    </source>
</evidence>
<protein>
    <submittedName>
        <fullName evidence="4">Uncharacterized protein DDB_G0287625-like</fullName>
    </submittedName>
</protein>
<feature type="region of interest" description="Disordered" evidence="1">
    <location>
        <begin position="289"/>
        <end position="311"/>
    </location>
</feature>
<proteinExistence type="predicted"/>
<feature type="compositionally biased region" description="Low complexity" evidence="1">
    <location>
        <begin position="108"/>
        <end position="140"/>
    </location>
</feature>
<keyword evidence="2" id="KW-0812">Transmembrane</keyword>
<dbReference type="RefSeq" id="XP_027196183.1">
    <property type="nucleotide sequence ID" value="XM_027340382.1"/>
</dbReference>
<dbReference type="AlphaFoldDB" id="A0A6P6XTF3"/>
<dbReference type="InParanoid" id="A0A6P6XTF3"/>
<keyword evidence="2" id="KW-0472">Membrane</keyword>
<evidence type="ECO:0000256" key="2">
    <source>
        <dbReference type="SAM" id="Phobius"/>
    </source>
</evidence>
<accession>A0A6P6XTF3</accession>
<dbReference type="Proteomes" id="UP000515146">
    <property type="component" value="Unplaced"/>
</dbReference>
<feature type="region of interest" description="Disordered" evidence="1">
    <location>
        <begin position="108"/>
        <end position="147"/>
    </location>
</feature>
<organism evidence="3 4">
    <name type="scientific">Dermatophagoides pteronyssinus</name>
    <name type="common">European house dust mite</name>
    <dbReference type="NCBI Taxonomy" id="6956"/>
    <lineage>
        <taxon>Eukaryota</taxon>
        <taxon>Metazoa</taxon>
        <taxon>Ecdysozoa</taxon>
        <taxon>Arthropoda</taxon>
        <taxon>Chelicerata</taxon>
        <taxon>Arachnida</taxon>
        <taxon>Acari</taxon>
        <taxon>Acariformes</taxon>
        <taxon>Sarcoptiformes</taxon>
        <taxon>Astigmata</taxon>
        <taxon>Psoroptidia</taxon>
        <taxon>Analgoidea</taxon>
        <taxon>Pyroglyphidae</taxon>
        <taxon>Dermatophagoidinae</taxon>
        <taxon>Dermatophagoides</taxon>
    </lineage>
</organism>
<evidence type="ECO:0000313" key="3">
    <source>
        <dbReference type="Proteomes" id="UP000515146"/>
    </source>
</evidence>
<reference evidence="4" key="1">
    <citation type="submission" date="2025-08" db="UniProtKB">
        <authorList>
            <consortium name="RefSeq"/>
        </authorList>
    </citation>
    <scope>IDENTIFICATION</scope>
    <source>
        <strain evidence="4">Airmid</strain>
    </source>
</reference>
<dbReference type="KEGG" id="dpte:113790688"/>
<feature type="transmembrane region" description="Helical" evidence="2">
    <location>
        <begin position="70"/>
        <end position="92"/>
    </location>
</feature>
<keyword evidence="3" id="KW-1185">Reference proteome</keyword>
<gene>
    <name evidence="4" type="primary">LOC113790688</name>
</gene>
<keyword evidence="2" id="KW-1133">Transmembrane helix</keyword>
<feature type="compositionally biased region" description="Acidic residues" evidence="1">
    <location>
        <begin position="296"/>
        <end position="311"/>
    </location>
</feature>